<dbReference type="HAMAP" id="MF_01310">
    <property type="entry name" value="Ribosomal_uS11"/>
    <property type="match status" value="1"/>
</dbReference>
<keyword evidence="3" id="KW-0687">Ribonucleoprotein</keyword>
<gene>
    <name evidence="5" type="ORF">F503_04488</name>
</gene>
<dbReference type="AlphaFoldDB" id="S3CAF5"/>
<dbReference type="PANTHER" id="PTHR11759">
    <property type="entry name" value="40S RIBOSOMAL PROTEIN S14/30S RIBOSOMAL PROTEIN S11"/>
    <property type="match status" value="1"/>
</dbReference>
<comment type="similarity">
    <text evidence="1">Belongs to the universal ribosomal protein uS11 family.</text>
</comment>
<dbReference type="HOGENOM" id="CLU_072439_0_0_1"/>
<evidence type="ECO:0000313" key="6">
    <source>
        <dbReference type="Proteomes" id="UP000016923"/>
    </source>
</evidence>
<evidence type="ECO:0000313" key="5">
    <source>
        <dbReference type="EMBL" id="EPE08901.1"/>
    </source>
</evidence>
<keyword evidence="6" id="KW-1185">Reference proteome</keyword>
<dbReference type="GO" id="GO:1990904">
    <property type="term" value="C:ribonucleoprotein complex"/>
    <property type="evidence" value="ECO:0007669"/>
    <property type="project" value="UniProtKB-KW"/>
</dbReference>
<dbReference type="Pfam" id="PF00411">
    <property type="entry name" value="Ribosomal_S11"/>
    <property type="match status" value="1"/>
</dbReference>
<feature type="region of interest" description="Disordered" evidence="4">
    <location>
        <begin position="60"/>
        <end position="135"/>
    </location>
</feature>
<name>S3CAF5_OPHP1</name>
<dbReference type="VEuPathDB" id="FungiDB:F503_04488"/>
<dbReference type="OrthoDB" id="1654884at2759"/>
<organism evidence="5 6">
    <name type="scientific">Ophiostoma piceae (strain UAMH 11346)</name>
    <name type="common">Sap stain fungus</name>
    <dbReference type="NCBI Taxonomy" id="1262450"/>
    <lineage>
        <taxon>Eukaryota</taxon>
        <taxon>Fungi</taxon>
        <taxon>Dikarya</taxon>
        <taxon>Ascomycota</taxon>
        <taxon>Pezizomycotina</taxon>
        <taxon>Sordariomycetes</taxon>
        <taxon>Sordariomycetidae</taxon>
        <taxon>Ophiostomatales</taxon>
        <taxon>Ophiostomataceae</taxon>
        <taxon>Ophiostoma</taxon>
    </lineage>
</organism>
<feature type="compositionally biased region" description="Low complexity" evidence="4">
    <location>
        <begin position="120"/>
        <end position="135"/>
    </location>
</feature>
<dbReference type="Gene3D" id="3.30.420.80">
    <property type="entry name" value="Ribosomal protein S11"/>
    <property type="match status" value="1"/>
</dbReference>
<reference evidence="5 6" key="1">
    <citation type="journal article" date="2013" name="BMC Genomics">
        <title>The genome and transcriptome of the pine saprophyte Ophiostoma piceae, and a comparison with the bark beetle-associated pine pathogen Grosmannia clavigera.</title>
        <authorList>
            <person name="Haridas S."/>
            <person name="Wang Y."/>
            <person name="Lim L."/>
            <person name="Massoumi Alamouti S."/>
            <person name="Jackman S."/>
            <person name="Docking R."/>
            <person name="Robertson G."/>
            <person name="Birol I."/>
            <person name="Bohlmann J."/>
            <person name="Breuil C."/>
        </authorList>
    </citation>
    <scope>NUCLEOTIDE SEQUENCE [LARGE SCALE GENOMIC DNA]</scope>
    <source>
        <strain evidence="5 6">UAMH 11346</strain>
    </source>
</reference>
<dbReference type="eggNOG" id="ENOG502S752">
    <property type="taxonomic scope" value="Eukaryota"/>
</dbReference>
<dbReference type="GO" id="GO:0006412">
    <property type="term" value="P:translation"/>
    <property type="evidence" value="ECO:0007669"/>
    <property type="project" value="InterPro"/>
</dbReference>
<dbReference type="GO" id="GO:0005840">
    <property type="term" value="C:ribosome"/>
    <property type="evidence" value="ECO:0007669"/>
    <property type="project" value="UniProtKB-KW"/>
</dbReference>
<evidence type="ECO:0000256" key="1">
    <source>
        <dbReference type="ARBA" id="ARBA00006194"/>
    </source>
</evidence>
<dbReference type="EMBL" id="KE148148">
    <property type="protein sequence ID" value="EPE08901.1"/>
    <property type="molecule type" value="Genomic_DNA"/>
</dbReference>
<dbReference type="InterPro" id="IPR001971">
    <property type="entry name" value="Ribosomal_uS11"/>
</dbReference>
<dbReference type="Proteomes" id="UP000016923">
    <property type="component" value="Unassembled WGS sequence"/>
</dbReference>
<dbReference type="STRING" id="1262450.S3CAF5"/>
<sequence>MEKASTSSLRLARALVHSIGPRPASSRLFTPLRSVSSATSSLTSAAAAARQPCSTARYFSSSSASRMADLPPSNDKPPAKASNPPKPSSGNLMDGLADLLPPSQRPGERGAALSGGAGSSGSSATSPSASSLSGLDDLDVMKKQVDQSTGEYHFAVWAHKHNTHICVSKPNRDVIMSISCGHLGFRSAQRSSYDAAYQLGAYVCDKLYQNNWHKTIQRMRVSLRGFGPGREAVTKILLGMEGRALRPTITKVSDTTRLKFGGTRSPNPRRLG</sequence>
<evidence type="ECO:0000256" key="2">
    <source>
        <dbReference type="ARBA" id="ARBA00022980"/>
    </source>
</evidence>
<protein>
    <submittedName>
        <fullName evidence="5">Mitochondrial ribosomal protein subunit s18</fullName>
    </submittedName>
</protein>
<keyword evidence="2 5" id="KW-0689">Ribosomal protein</keyword>
<evidence type="ECO:0000256" key="4">
    <source>
        <dbReference type="SAM" id="MobiDB-lite"/>
    </source>
</evidence>
<dbReference type="SUPFAM" id="SSF53137">
    <property type="entry name" value="Translational machinery components"/>
    <property type="match status" value="1"/>
</dbReference>
<proteinExistence type="inferred from homology"/>
<dbReference type="GO" id="GO:0003735">
    <property type="term" value="F:structural constituent of ribosome"/>
    <property type="evidence" value="ECO:0007669"/>
    <property type="project" value="InterPro"/>
</dbReference>
<accession>S3CAF5</accession>
<dbReference type="OMA" id="KHNTHIC"/>
<evidence type="ECO:0000256" key="3">
    <source>
        <dbReference type="ARBA" id="ARBA00023274"/>
    </source>
</evidence>
<dbReference type="InterPro" id="IPR036967">
    <property type="entry name" value="Ribosomal_uS11_sf"/>
</dbReference>